<accession>A0A0F8XCD9</accession>
<organism evidence="1">
    <name type="scientific">marine sediment metagenome</name>
    <dbReference type="NCBI Taxonomy" id="412755"/>
    <lineage>
        <taxon>unclassified sequences</taxon>
        <taxon>metagenomes</taxon>
        <taxon>ecological metagenomes</taxon>
    </lineage>
</organism>
<proteinExistence type="predicted"/>
<reference evidence="1" key="1">
    <citation type="journal article" date="2015" name="Nature">
        <title>Complex archaea that bridge the gap between prokaryotes and eukaryotes.</title>
        <authorList>
            <person name="Spang A."/>
            <person name="Saw J.H."/>
            <person name="Jorgensen S.L."/>
            <person name="Zaremba-Niedzwiedzka K."/>
            <person name="Martijn J."/>
            <person name="Lind A.E."/>
            <person name="van Eijk R."/>
            <person name="Schleper C."/>
            <person name="Guy L."/>
            <person name="Ettema T.J."/>
        </authorList>
    </citation>
    <scope>NUCLEOTIDE SEQUENCE</scope>
</reference>
<dbReference type="EMBL" id="LAZR01060051">
    <property type="protein sequence ID" value="KKK66498.1"/>
    <property type="molecule type" value="Genomic_DNA"/>
</dbReference>
<sequence length="132" mass="15459">MRYKGKKLGERNIDVLVLLRGEERIVIKAQAVDSYKEFDELVSLPVAPEIIKPGGMREKNTKDKGYKKAVSEYADRKTNWLIITALKASEDIEWEKVDYDDPVTWHMWEVELKEAGFIEIECKSFRQLPKRK</sequence>
<comment type="caution">
    <text evidence="1">The sequence shown here is derived from an EMBL/GenBank/DDBJ whole genome shotgun (WGS) entry which is preliminary data.</text>
</comment>
<gene>
    <name evidence="1" type="ORF">LCGC14_2963490</name>
</gene>
<dbReference type="AlphaFoldDB" id="A0A0F8XCD9"/>
<evidence type="ECO:0000313" key="1">
    <source>
        <dbReference type="EMBL" id="KKK66498.1"/>
    </source>
</evidence>
<protein>
    <submittedName>
        <fullName evidence="1">Uncharacterized protein</fullName>
    </submittedName>
</protein>
<name>A0A0F8XCD9_9ZZZZ</name>